<dbReference type="SUPFAM" id="SSF54909">
    <property type="entry name" value="Dimeric alpha+beta barrel"/>
    <property type="match status" value="1"/>
</dbReference>
<evidence type="ECO:0000313" key="6">
    <source>
        <dbReference type="EMBL" id="GDY60107.1"/>
    </source>
</evidence>
<keyword evidence="2" id="KW-0238">DNA-binding</keyword>
<dbReference type="PANTHER" id="PTHR30154:SF34">
    <property type="entry name" value="TRANSCRIPTIONAL REGULATOR AZLB"/>
    <property type="match status" value="1"/>
</dbReference>
<keyword evidence="1" id="KW-0805">Transcription regulation</keyword>
<dbReference type="InterPro" id="IPR000485">
    <property type="entry name" value="AsnC-type_HTH_dom"/>
</dbReference>
<evidence type="ECO:0000259" key="4">
    <source>
        <dbReference type="Pfam" id="PF01037"/>
    </source>
</evidence>
<dbReference type="Pfam" id="PF01037">
    <property type="entry name" value="AsnC_trans_reg"/>
    <property type="match status" value="1"/>
</dbReference>
<dbReference type="PRINTS" id="PR00033">
    <property type="entry name" value="HTHASNC"/>
</dbReference>
<dbReference type="GO" id="GO:0005829">
    <property type="term" value="C:cytosol"/>
    <property type="evidence" value="ECO:0007669"/>
    <property type="project" value="TreeGrafter"/>
</dbReference>
<dbReference type="AlphaFoldDB" id="A0A4D4LPF6"/>
<dbReference type="SUPFAM" id="SSF46785">
    <property type="entry name" value="Winged helix' DNA-binding domain"/>
    <property type="match status" value="1"/>
</dbReference>
<comment type="caution">
    <text evidence="6">The sequence shown here is derived from an EMBL/GenBank/DDBJ whole genome shotgun (WGS) entry which is preliminary data.</text>
</comment>
<dbReference type="Proteomes" id="UP000301309">
    <property type="component" value="Unassembled WGS sequence"/>
</dbReference>
<sequence>MVPAGALHPEATDRVARALARHEETVWTHITSGGTEIVCTTRNPEGAEPALLRNLPKTPRVTSMTAHCLLHTYYGGPQNLVDKIRPLAPEQITALAVPSRPPQPTHLTDTDRALLHRLHSDGRATNQELAQAADCSQSTAQRRVAELRHSGVLYFDVDYDPRVLERSRLAMLWATVKPAHLEEAGRALAQHEDVSFAASTTGPTNLYAAITCADNRALHTYLTGPVAALPGLTQVESAPVTRTLKHAGLITHPYPPPPGA</sequence>
<evidence type="ECO:0000256" key="1">
    <source>
        <dbReference type="ARBA" id="ARBA00023015"/>
    </source>
</evidence>
<organism evidence="6 7">
    <name type="scientific">Streptomyces violaceusniger</name>
    <dbReference type="NCBI Taxonomy" id="68280"/>
    <lineage>
        <taxon>Bacteria</taxon>
        <taxon>Bacillati</taxon>
        <taxon>Actinomycetota</taxon>
        <taxon>Actinomycetes</taxon>
        <taxon>Kitasatosporales</taxon>
        <taxon>Streptomycetaceae</taxon>
        <taxon>Streptomyces</taxon>
        <taxon>Streptomyces violaceusniger group</taxon>
    </lineage>
</organism>
<dbReference type="Gene3D" id="3.30.70.920">
    <property type="match status" value="1"/>
</dbReference>
<dbReference type="InterPro" id="IPR036388">
    <property type="entry name" value="WH-like_DNA-bd_sf"/>
</dbReference>
<evidence type="ECO:0000256" key="3">
    <source>
        <dbReference type="ARBA" id="ARBA00023163"/>
    </source>
</evidence>
<feature type="domain" description="HTH asnC-type" evidence="5">
    <location>
        <begin position="107"/>
        <end position="148"/>
    </location>
</feature>
<dbReference type="InterPro" id="IPR011008">
    <property type="entry name" value="Dimeric_a/b-barrel"/>
</dbReference>
<dbReference type="InterPro" id="IPR019888">
    <property type="entry name" value="Tscrpt_reg_AsnC-like"/>
</dbReference>
<dbReference type="InterPro" id="IPR036390">
    <property type="entry name" value="WH_DNA-bd_sf"/>
</dbReference>
<reference evidence="6 7" key="1">
    <citation type="journal article" date="2020" name="Int. J. Syst. Evol. Microbiol.">
        <title>Reclassification of Streptomyces castelarensis and Streptomyces sporoclivatus as later heterotypic synonyms of Streptomyces antimycoticus.</title>
        <authorList>
            <person name="Komaki H."/>
            <person name="Tamura T."/>
        </authorList>
    </citation>
    <scope>NUCLEOTIDE SEQUENCE [LARGE SCALE GENOMIC DNA]</scope>
    <source>
        <strain evidence="6 7">NBRC 13459</strain>
    </source>
</reference>
<dbReference type="GO" id="GO:0043565">
    <property type="term" value="F:sequence-specific DNA binding"/>
    <property type="evidence" value="ECO:0007669"/>
    <property type="project" value="InterPro"/>
</dbReference>
<evidence type="ECO:0000259" key="5">
    <source>
        <dbReference type="Pfam" id="PF13404"/>
    </source>
</evidence>
<keyword evidence="7" id="KW-1185">Reference proteome</keyword>
<dbReference type="InterPro" id="IPR019887">
    <property type="entry name" value="Tscrpt_reg_AsnC/Lrp_C"/>
</dbReference>
<dbReference type="GO" id="GO:0043200">
    <property type="term" value="P:response to amino acid"/>
    <property type="evidence" value="ECO:0007669"/>
    <property type="project" value="TreeGrafter"/>
</dbReference>
<protein>
    <submittedName>
        <fullName evidence="6">AsnC family transcriptional regulator</fullName>
    </submittedName>
</protein>
<keyword evidence="3" id="KW-0804">Transcription</keyword>
<evidence type="ECO:0000313" key="7">
    <source>
        <dbReference type="Proteomes" id="UP000301309"/>
    </source>
</evidence>
<name>A0A4D4LPF6_STRVO</name>
<dbReference type="SMART" id="SM00344">
    <property type="entry name" value="HTH_ASNC"/>
    <property type="match status" value="1"/>
</dbReference>
<dbReference type="PANTHER" id="PTHR30154">
    <property type="entry name" value="LEUCINE-RESPONSIVE REGULATORY PROTEIN"/>
    <property type="match status" value="1"/>
</dbReference>
<feature type="domain" description="Transcription regulator AsnC/Lrp ligand binding" evidence="4">
    <location>
        <begin position="174"/>
        <end position="243"/>
    </location>
</feature>
<evidence type="ECO:0000256" key="2">
    <source>
        <dbReference type="ARBA" id="ARBA00023125"/>
    </source>
</evidence>
<gene>
    <name evidence="6" type="primary">asnC_3</name>
    <name evidence="6" type="ORF">SVIO_107300</name>
</gene>
<dbReference type="Pfam" id="PF13404">
    <property type="entry name" value="HTH_AsnC-type"/>
    <property type="match status" value="1"/>
</dbReference>
<proteinExistence type="predicted"/>
<accession>A0A4D4LPF6</accession>
<dbReference type="EMBL" id="BJHW01000002">
    <property type="protein sequence ID" value="GDY60107.1"/>
    <property type="molecule type" value="Genomic_DNA"/>
</dbReference>
<dbReference type="Gene3D" id="1.10.10.10">
    <property type="entry name" value="Winged helix-like DNA-binding domain superfamily/Winged helix DNA-binding domain"/>
    <property type="match status" value="1"/>
</dbReference>